<dbReference type="InterPro" id="IPR011011">
    <property type="entry name" value="Znf_FYVE_PHD"/>
</dbReference>
<dbReference type="PROSITE" id="PS50815">
    <property type="entry name" value="HORMA"/>
    <property type="match status" value="1"/>
</dbReference>
<keyword evidence="10" id="KW-1185">Reference proteome</keyword>
<evidence type="ECO:0000313" key="9">
    <source>
        <dbReference type="EMBL" id="OLL24421.1"/>
    </source>
</evidence>
<name>A0A1U7LPH1_NEOID</name>
<feature type="domain" description="HORMA" evidence="8">
    <location>
        <begin position="20"/>
        <end position="242"/>
    </location>
</feature>
<dbReference type="EMBL" id="LXFE01000826">
    <property type="protein sequence ID" value="OLL24421.1"/>
    <property type="molecule type" value="Genomic_DNA"/>
</dbReference>
<feature type="coiled-coil region" evidence="6">
    <location>
        <begin position="396"/>
        <end position="423"/>
    </location>
</feature>
<evidence type="ECO:0000256" key="1">
    <source>
        <dbReference type="ARBA" id="ARBA00004123"/>
    </source>
</evidence>
<dbReference type="GO" id="GO:0051598">
    <property type="term" value="P:meiotic recombination checkpoint signaling"/>
    <property type="evidence" value="ECO:0007669"/>
    <property type="project" value="TreeGrafter"/>
</dbReference>
<evidence type="ECO:0000256" key="4">
    <source>
        <dbReference type="ARBA" id="ARBA00023242"/>
    </source>
</evidence>
<evidence type="ECO:0000256" key="5">
    <source>
        <dbReference type="ARBA" id="ARBA00023254"/>
    </source>
</evidence>
<dbReference type="GO" id="GO:0005634">
    <property type="term" value="C:nucleus"/>
    <property type="evidence" value="ECO:0007669"/>
    <property type="project" value="UniProtKB-SubCell"/>
</dbReference>
<organism evidence="9 10">
    <name type="scientific">Neolecta irregularis (strain DAH-3)</name>
    <dbReference type="NCBI Taxonomy" id="1198029"/>
    <lineage>
        <taxon>Eukaryota</taxon>
        <taxon>Fungi</taxon>
        <taxon>Dikarya</taxon>
        <taxon>Ascomycota</taxon>
        <taxon>Taphrinomycotina</taxon>
        <taxon>Neolectales</taxon>
        <taxon>Neolectaceae</taxon>
        <taxon>Neolecta</taxon>
    </lineage>
</organism>
<dbReference type="OMA" id="HACYQCL"/>
<accession>A0A1U7LPH1</accession>
<dbReference type="STRING" id="1198029.A0A1U7LPH1"/>
<dbReference type="InterPro" id="IPR003511">
    <property type="entry name" value="HORMA_dom"/>
</dbReference>
<dbReference type="InterPro" id="IPR051294">
    <property type="entry name" value="HORMA_MeioticProgression"/>
</dbReference>
<sequence>MATIQLHRTQRQSVALSTIQSSLQLVESLLSASLGSITFLRGIFPESTFYDDRISDEDSESHRGRLSSNSASSTRVKKLKRGHSEEADQLLDYLEKGIYDAIYQKYLKSFILAIFLDPNRPHDIAEAYIFNFNYTCETTMEIRNLDGTIVQPISIVSAKRSHQLLMRRMIMITQNLNTLPECRNITFKLFYTENTPTDYQPPGFRDSTNEEKFLMNSTDEQQILRLAGGSMNAGFHSVGVVISTVEERDNFPAVKGILPPEIVNSNSKNVEEDINQPIVIDQDIVEKSYLPKSELVAKHTLKRDDRHWSRRSEDLMRLRGMLKAPGDDQELLATQPLVDDATPPLQQIQSPRVPLSIIDVNQRASLNPKNISATGLEVADSLTIHSAPMTQIFKKNQKLQLTLEKSRQLMSTLKKKKRRLSKTGVYCACLDPATDGDMCESWVHVWCYGYHSGEDERIPDQHICYDCLLEKSEVKTLHSLCDLAVFRRSLKILWEEGFPKTNKAFSDRLSCDLEVLTQILNRLEREGFIENQYPKAARGSQSRRVAKPNTKVIKTSKAQQKLDFYFDPTLLIHHCFVQRQMEESILKKESIAVPRESYLHTDLSVPAPPEAGGDTTEDDEDDLSQEHPPSKKRTHSNGSFTQRPEKKMKSSRAVREVQVIDDEREYY</sequence>
<dbReference type="GO" id="GO:0007130">
    <property type="term" value="P:synaptonemal complex assembly"/>
    <property type="evidence" value="ECO:0007669"/>
    <property type="project" value="TreeGrafter"/>
</dbReference>
<evidence type="ECO:0000256" key="7">
    <source>
        <dbReference type="SAM" id="MobiDB-lite"/>
    </source>
</evidence>
<gene>
    <name evidence="9" type="ORF">NEOLI_001727</name>
</gene>
<keyword evidence="4" id="KW-0539">Nucleus</keyword>
<keyword evidence="5" id="KW-0469">Meiosis</keyword>
<evidence type="ECO:0000256" key="6">
    <source>
        <dbReference type="SAM" id="Coils"/>
    </source>
</evidence>
<evidence type="ECO:0000259" key="8">
    <source>
        <dbReference type="PROSITE" id="PS50815"/>
    </source>
</evidence>
<keyword evidence="3" id="KW-0158">Chromosome</keyword>
<feature type="region of interest" description="Disordered" evidence="7">
    <location>
        <begin position="55"/>
        <end position="80"/>
    </location>
</feature>
<dbReference type="Pfam" id="PF02301">
    <property type="entry name" value="HORMA"/>
    <property type="match status" value="1"/>
</dbReference>
<feature type="region of interest" description="Disordered" evidence="7">
    <location>
        <begin position="599"/>
        <end position="667"/>
    </location>
</feature>
<dbReference type="Proteomes" id="UP000186594">
    <property type="component" value="Unassembled WGS sequence"/>
</dbReference>
<protein>
    <submittedName>
        <fullName evidence="9">Meiosis-specific protein HOP1</fullName>
    </submittedName>
</protein>
<dbReference type="PANTHER" id="PTHR48225">
    <property type="entry name" value="HORMA DOMAIN-CONTAINING PROTEIN 1"/>
    <property type="match status" value="1"/>
</dbReference>
<comment type="caution">
    <text evidence="9">The sequence shown here is derived from an EMBL/GenBank/DDBJ whole genome shotgun (WGS) entry which is preliminary data.</text>
</comment>
<reference evidence="9 10" key="1">
    <citation type="submission" date="2016-04" db="EMBL/GenBank/DDBJ databases">
        <title>Evolutionary innovation and constraint leading to complex multicellularity in the Ascomycota.</title>
        <authorList>
            <person name="Cisse O."/>
            <person name="Nguyen A."/>
            <person name="Hewitt D.A."/>
            <person name="Jedd G."/>
            <person name="Stajich J.E."/>
        </authorList>
    </citation>
    <scope>NUCLEOTIDE SEQUENCE [LARGE SCALE GENOMIC DNA]</scope>
    <source>
        <strain evidence="9 10">DAH-3</strain>
    </source>
</reference>
<dbReference type="SUPFAM" id="SSF57903">
    <property type="entry name" value="FYVE/PHD zinc finger"/>
    <property type="match status" value="1"/>
</dbReference>
<dbReference type="AlphaFoldDB" id="A0A1U7LPH1"/>
<keyword evidence="6" id="KW-0175">Coiled coil</keyword>
<dbReference type="InterPro" id="IPR036570">
    <property type="entry name" value="HORMA_dom_sf"/>
</dbReference>
<evidence type="ECO:0000256" key="2">
    <source>
        <dbReference type="ARBA" id="ARBA00004286"/>
    </source>
</evidence>
<comment type="subcellular location">
    <subcellularLocation>
        <location evidence="2">Chromosome</location>
    </subcellularLocation>
    <subcellularLocation>
        <location evidence="1">Nucleus</location>
    </subcellularLocation>
</comment>
<dbReference type="OrthoDB" id="1928087at2759"/>
<dbReference type="PANTHER" id="PTHR48225:SF7">
    <property type="entry name" value="MEIOSIS-SPECIFIC PROTEIN HOP1"/>
    <property type="match status" value="1"/>
</dbReference>
<dbReference type="GO" id="GO:0005694">
    <property type="term" value="C:chromosome"/>
    <property type="evidence" value="ECO:0007669"/>
    <property type="project" value="UniProtKB-SubCell"/>
</dbReference>
<evidence type="ECO:0000256" key="3">
    <source>
        <dbReference type="ARBA" id="ARBA00022454"/>
    </source>
</evidence>
<evidence type="ECO:0000313" key="10">
    <source>
        <dbReference type="Proteomes" id="UP000186594"/>
    </source>
</evidence>
<dbReference type="Gene3D" id="3.30.900.10">
    <property type="entry name" value="HORMA domain"/>
    <property type="match status" value="1"/>
</dbReference>
<proteinExistence type="predicted"/>
<dbReference type="SUPFAM" id="SSF56019">
    <property type="entry name" value="The spindle assembly checkpoint protein mad2"/>
    <property type="match status" value="1"/>
</dbReference>